<keyword evidence="9" id="KW-1185">Reference proteome</keyword>
<dbReference type="CTD" id="100043856"/>
<dbReference type="RefSeq" id="NP_001297550.1">
    <property type="nucleotide sequence ID" value="NM_001310621.1"/>
</dbReference>
<dbReference type="SUPFAM" id="SSF48201">
    <property type="entry name" value="Uteroglobin-like"/>
    <property type="match status" value="1"/>
</dbReference>
<evidence type="ECO:0000256" key="3">
    <source>
        <dbReference type="ARBA" id="ARBA00022525"/>
    </source>
</evidence>
<dbReference type="HOGENOM" id="CLU_169363_0_0_1"/>
<evidence type="ECO:0000313" key="8">
    <source>
        <dbReference type="MGI" id="MGI:3782872"/>
    </source>
</evidence>
<feature type="signal peptide" evidence="5">
    <location>
        <begin position="1"/>
        <end position="23"/>
    </location>
</feature>
<dbReference type="InterPro" id="IPR053723">
    <property type="entry name" value="Secretoglobin_Domain_sf"/>
</dbReference>
<dbReference type="Gene3D" id="1.20.920.50">
    <property type="match status" value="1"/>
</dbReference>
<dbReference type="InterPro" id="IPR016126">
    <property type="entry name" value="Secretoglobin"/>
</dbReference>
<dbReference type="GeneID" id="100043856"/>
<sequence length="112" mass="12624">MKGTLLLLGLLVTGELSFQTSEACVSFFEGYASVLSGSRVWLYQELQAFDATAEEKVALEKIQSCYSEERIRNILLEPKIMEAMVASPECRSYHSFNNFRSILDFISNLLGE</sequence>
<gene>
    <name evidence="7 8" type="primary">Scgb2b18</name>
    <name evidence="6" type="synonym">Abpbg18</name>
</gene>
<evidence type="ECO:0000256" key="4">
    <source>
        <dbReference type="ARBA" id="ARBA00022729"/>
    </source>
</evidence>
<dbReference type="PROSITE" id="PS51311">
    <property type="entry name" value="SCGB"/>
    <property type="match status" value="1"/>
</dbReference>
<comment type="similarity">
    <text evidence="2">Belongs to the secretoglobin family.</text>
</comment>
<dbReference type="OrthoDB" id="9591489at2759"/>
<evidence type="ECO:0000256" key="2">
    <source>
        <dbReference type="ARBA" id="ARBA00008650"/>
    </source>
</evidence>
<dbReference type="CDD" id="cd00633">
    <property type="entry name" value="Secretoglobin"/>
    <property type="match status" value="1"/>
</dbReference>
<dbReference type="EMBL" id="KM014062">
    <property type="protein sequence ID" value="AIQ80441.1"/>
    <property type="molecule type" value="Genomic_DNA"/>
</dbReference>
<dbReference type="GO" id="GO:0005615">
    <property type="term" value="C:extracellular space"/>
    <property type="evidence" value="ECO:0007669"/>
    <property type="project" value="InterPro"/>
</dbReference>
<reference evidence="7" key="2">
    <citation type="journal article" date="2011" name="PLoS Biol.">
        <title>Modernizing reference genome assemblies.</title>
        <authorList>
            <person name="Church D.M."/>
            <person name="Schneider V.A."/>
            <person name="Graves T."/>
            <person name="Auger K."/>
            <person name="Cunningham F."/>
            <person name="Bouk N."/>
            <person name="Chen H.C."/>
            <person name="Agarwala R."/>
            <person name="McLaren W.M."/>
            <person name="Ritchie G.R."/>
            <person name="Albracht D."/>
            <person name="Kremitzki M."/>
            <person name="Rock S."/>
            <person name="Kotkiewicz H."/>
            <person name="Kremitzki C."/>
            <person name="Wollam A."/>
            <person name="Trani L."/>
            <person name="Fulton L."/>
            <person name="Fulton R."/>
            <person name="Matthews L."/>
            <person name="Whitehead S."/>
            <person name="Chow W."/>
            <person name="Torrance J."/>
            <person name="Dunn M."/>
            <person name="Harden G."/>
            <person name="Threadgold G."/>
            <person name="Wood J."/>
            <person name="Collins J."/>
            <person name="Heath P."/>
            <person name="Griffiths G."/>
            <person name="Pelan S."/>
            <person name="Grafham D."/>
            <person name="Eichler E.E."/>
            <person name="Weinstock G."/>
            <person name="Mardis E.R."/>
            <person name="Wilson R.K."/>
            <person name="Howe K."/>
            <person name="Flicek P."/>
            <person name="Hubbard T."/>
        </authorList>
    </citation>
    <scope>NUCLEOTIDE SEQUENCE [LARGE SCALE GENOMIC DNA]</scope>
    <source>
        <strain evidence="7">C57BL/6J</strain>
    </source>
</reference>
<evidence type="ECO:0000256" key="5">
    <source>
        <dbReference type="SAM" id="SignalP"/>
    </source>
</evidence>
<name>A0A087WPA9_MOUSE</name>
<protein>
    <submittedName>
        <fullName evidence="6">ABPBG18</fullName>
    </submittedName>
    <submittedName>
        <fullName evidence="7">Secretoglobin, family 2B, member 18</fullName>
    </submittedName>
</protein>
<feature type="chain" id="PRO_5015029574" evidence="5">
    <location>
        <begin position="24"/>
        <end position="112"/>
    </location>
</feature>
<reference evidence="7 9" key="1">
    <citation type="journal article" date="2009" name="PLoS Biol.">
        <title>Lineage-specific biology revealed by a finished genome assembly of the mouse.</title>
        <authorList>
            <consortium name="Mouse Genome Sequencing Consortium"/>
            <person name="Church D.M."/>
            <person name="Goodstadt L."/>
            <person name="Hillier L.W."/>
            <person name="Zody M.C."/>
            <person name="Goldstein S."/>
            <person name="She X."/>
            <person name="Bult C.J."/>
            <person name="Agarwala R."/>
            <person name="Cherry J.L."/>
            <person name="DiCuccio M."/>
            <person name="Hlavina W."/>
            <person name="Kapustin Y."/>
            <person name="Meric P."/>
            <person name="Maglott D."/>
            <person name="Birtle Z."/>
            <person name="Marques A.C."/>
            <person name="Graves T."/>
            <person name="Zhou S."/>
            <person name="Teague B."/>
            <person name="Potamousis K."/>
            <person name="Churas C."/>
            <person name="Place M."/>
            <person name="Herschleb J."/>
            <person name="Runnheim R."/>
            <person name="Forrest D."/>
            <person name="Amos-Landgraf J."/>
            <person name="Schwartz D.C."/>
            <person name="Cheng Z."/>
            <person name="Lindblad-Toh K."/>
            <person name="Eichler E.E."/>
            <person name="Ponting C.P."/>
        </authorList>
    </citation>
    <scope>NUCLEOTIDE SEQUENCE [LARGE SCALE GENOMIC DNA]</scope>
    <source>
        <strain evidence="7 9">C57BL/6J</strain>
    </source>
</reference>
<dbReference type="MGI" id="MGI:3782872">
    <property type="gene designation" value="Scgb2b18"/>
</dbReference>
<evidence type="ECO:0000256" key="1">
    <source>
        <dbReference type="ARBA" id="ARBA00004613"/>
    </source>
</evidence>
<reference evidence="6" key="4">
    <citation type="journal article" date="2014" name="PLoS ONE">
        <title>Did androgen-binding protein paralogs undergo neo- and/or Subfunctionalization as the Abp gene region expanded in the mouse genome?</title>
        <authorList>
            <person name="Karn R.C."/>
            <person name="Chung A.G."/>
            <person name="Laukaitis C.M."/>
        </authorList>
    </citation>
    <scope>NUCLEOTIDE SEQUENCE</scope>
    <source>
        <strain evidence="6">C57BL/6</strain>
    </source>
</reference>
<dbReference type="AGR" id="MGI:3782872"/>
<dbReference type="InterPro" id="IPR035960">
    <property type="entry name" value="Secretoglobin_sf"/>
</dbReference>
<dbReference type="GeneTree" id="ENSGT00900000141269"/>
<organism evidence="7 9">
    <name type="scientific">Mus musculus</name>
    <name type="common">Mouse</name>
    <dbReference type="NCBI Taxonomy" id="10090"/>
    <lineage>
        <taxon>Eukaryota</taxon>
        <taxon>Metazoa</taxon>
        <taxon>Chordata</taxon>
        <taxon>Craniata</taxon>
        <taxon>Vertebrata</taxon>
        <taxon>Euteleostomi</taxon>
        <taxon>Mammalia</taxon>
        <taxon>Eutheria</taxon>
        <taxon>Euarchontoglires</taxon>
        <taxon>Glires</taxon>
        <taxon>Rodentia</taxon>
        <taxon>Myomorpha</taxon>
        <taxon>Muroidea</taxon>
        <taxon>Muridae</taxon>
        <taxon>Murinae</taxon>
        <taxon>Mus</taxon>
        <taxon>Mus</taxon>
    </lineage>
</organism>
<dbReference type="InterPro" id="IPR015332">
    <property type="entry name" value="CH2-like"/>
</dbReference>
<comment type="subcellular location">
    <subcellularLocation>
        <location evidence="1">Secreted</location>
    </subcellularLocation>
</comment>
<keyword evidence="4 5" id="KW-0732">Signal</keyword>
<dbReference type="Ensembl" id="ENSMUST00000186529.2">
    <property type="protein sequence ID" value="ENSMUSP00000139701.2"/>
    <property type="gene ID" value="ENSMUSG00000100058.2"/>
</dbReference>
<dbReference type="VEuPathDB" id="HostDB:ENSMUSG00000100058"/>
<dbReference type="PaxDb" id="10090-ENSMUSP00000139701"/>
<dbReference type="KEGG" id="mmu:100043856"/>
<dbReference type="AlphaFoldDB" id="A0A087WPA9"/>
<evidence type="ECO:0000313" key="9">
    <source>
        <dbReference type="Proteomes" id="UP000000589"/>
    </source>
</evidence>
<dbReference type="SMR" id="A0A087WPA9"/>
<evidence type="ECO:0000313" key="6">
    <source>
        <dbReference type="EMBL" id="AIQ80441.1"/>
    </source>
</evidence>
<dbReference type="eggNOG" id="ENOG502RU0W">
    <property type="taxonomic scope" value="Eukaryota"/>
</dbReference>
<reference evidence="7" key="5">
    <citation type="submission" date="2025-05" db="UniProtKB">
        <authorList>
            <consortium name="Ensembl"/>
        </authorList>
    </citation>
    <scope>IDENTIFICATION</scope>
    <source>
        <strain evidence="7">C57BL/6J</strain>
    </source>
</reference>
<reference evidence="6" key="3">
    <citation type="journal article" date="2014" name="Biochem. Soc. Trans.">
        <title>Selection shaped the evolution of mouse androgen-binding protein (ABP) function and promoted the duplication of Abp genes.</title>
        <authorList>
            <person name="Karn R.C."/>
            <person name="Laukaitis C.M."/>
        </authorList>
    </citation>
    <scope>NUCLEOTIDE SEQUENCE</scope>
    <source>
        <strain evidence="6">C57BL/6</strain>
    </source>
</reference>
<dbReference type="Pfam" id="PF09252">
    <property type="entry name" value="Feld-I_B"/>
    <property type="match status" value="1"/>
</dbReference>
<keyword evidence="3" id="KW-0964">Secreted</keyword>
<evidence type="ECO:0000313" key="7">
    <source>
        <dbReference type="Ensembl" id="ENSMUSP00000139701.2"/>
    </source>
</evidence>
<dbReference type="PANTHER" id="PTHR31708">
    <property type="entry name" value="ABPBG26-RELATED"/>
    <property type="match status" value="1"/>
</dbReference>
<dbReference type="Proteomes" id="UP000000589">
    <property type="component" value="Chromosome 7"/>
</dbReference>
<dbReference type="PANTHER" id="PTHR31708:SF1">
    <property type="entry name" value="ABPBG11-RELATED"/>
    <property type="match status" value="1"/>
</dbReference>
<accession>A0A087WPA9</accession>
<proteinExistence type="inferred from homology"/>